<dbReference type="GO" id="GO:0016614">
    <property type="term" value="F:oxidoreductase activity, acting on CH-OH group of donors"/>
    <property type="evidence" value="ECO:0007669"/>
    <property type="project" value="InterPro"/>
</dbReference>
<dbReference type="PANTHER" id="PTHR11552">
    <property type="entry name" value="GLUCOSE-METHANOL-CHOLINE GMC OXIDOREDUCTASE"/>
    <property type="match status" value="1"/>
</dbReference>
<keyword evidence="3" id="KW-1133">Transmembrane helix</keyword>
<protein>
    <recommendedName>
        <fullName evidence="4">Glucose-methanol-choline oxidoreductase N-terminal domain-containing protein</fullName>
    </recommendedName>
</protein>
<dbReference type="InterPro" id="IPR000172">
    <property type="entry name" value="GMC_OxRdtase_N"/>
</dbReference>
<comment type="cofactor">
    <cofactor evidence="2">
        <name>FAD</name>
        <dbReference type="ChEBI" id="CHEBI:57692"/>
    </cofactor>
</comment>
<feature type="binding site" evidence="2">
    <location>
        <position position="123"/>
    </location>
    <ligand>
        <name>FAD</name>
        <dbReference type="ChEBI" id="CHEBI:57692"/>
    </ligand>
</feature>
<dbReference type="Pfam" id="PF05199">
    <property type="entry name" value="GMC_oxred_C"/>
    <property type="match status" value="1"/>
</dbReference>
<feature type="binding site" evidence="2">
    <location>
        <position position="268"/>
    </location>
    <ligand>
        <name>FAD</name>
        <dbReference type="ChEBI" id="CHEBI:57692"/>
    </ligand>
</feature>
<evidence type="ECO:0000259" key="4">
    <source>
        <dbReference type="PROSITE" id="PS00624"/>
    </source>
</evidence>
<keyword evidence="2" id="KW-0274">FAD</keyword>
<feature type="non-terminal residue" evidence="5">
    <location>
        <position position="1"/>
    </location>
</feature>
<dbReference type="AlphaFoldDB" id="A0A1B6C493"/>
<evidence type="ECO:0000313" key="5">
    <source>
        <dbReference type="EMBL" id="JAS08307.1"/>
    </source>
</evidence>
<dbReference type="GO" id="GO:0050660">
    <property type="term" value="F:flavin adenine dinucleotide binding"/>
    <property type="evidence" value="ECO:0007669"/>
    <property type="project" value="InterPro"/>
</dbReference>
<evidence type="ECO:0000256" key="2">
    <source>
        <dbReference type="PIRSR" id="PIRSR000137-2"/>
    </source>
</evidence>
<dbReference type="SUPFAM" id="SSF54373">
    <property type="entry name" value="FAD-linked reductases, C-terminal domain"/>
    <property type="match status" value="1"/>
</dbReference>
<dbReference type="PANTHER" id="PTHR11552:SF217">
    <property type="entry name" value="GLUCOSE DEHYDROGENASE [FAD, QUINONE]"/>
    <property type="match status" value="1"/>
</dbReference>
<dbReference type="Gene3D" id="3.30.560.10">
    <property type="entry name" value="Glucose Oxidase, domain 3"/>
    <property type="match status" value="1"/>
</dbReference>
<reference evidence="5" key="1">
    <citation type="submission" date="2015-12" db="EMBL/GenBank/DDBJ databases">
        <title>De novo transcriptome assembly of four potential Pierce s Disease insect vectors from Arizona vineyards.</title>
        <authorList>
            <person name="Tassone E.E."/>
        </authorList>
    </citation>
    <scope>NUCLEOTIDE SEQUENCE</scope>
</reference>
<dbReference type="PIRSF" id="PIRSF000137">
    <property type="entry name" value="Alcohol_oxidase"/>
    <property type="match status" value="1"/>
</dbReference>
<dbReference type="SUPFAM" id="SSF51905">
    <property type="entry name" value="FAD/NAD(P)-binding domain"/>
    <property type="match status" value="1"/>
</dbReference>
<evidence type="ECO:0000256" key="3">
    <source>
        <dbReference type="SAM" id="Phobius"/>
    </source>
</evidence>
<keyword evidence="3" id="KW-0472">Membrane</keyword>
<dbReference type="EMBL" id="GEDC01028991">
    <property type="protein sequence ID" value="JAS08307.1"/>
    <property type="molecule type" value="Transcribed_RNA"/>
</dbReference>
<keyword evidence="3" id="KW-0812">Transmembrane</keyword>
<dbReference type="InterPro" id="IPR007867">
    <property type="entry name" value="GMC_OxRtase_C"/>
</dbReference>
<feature type="binding site" evidence="2">
    <location>
        <position position="127"/>
    </location>
    <ligand>
        <name>FAD</name>
        <dbReference type="ChEBI" id="CHEBI:57692"/>
    </ligand>
</feature>
<accession>A0A1B6C493</accession>
<dbReference type="InterPro" id="IPR012132">
    <property type="entry name" value="GMC_OxRdtase"/>
</dbReference>
<dbReference type="PROSITE" id="PS00624">
    <property type="entry name" value="GMC_OXRED_2"/>
    <property type="match status" value="1"/>
</dbReference>
<evidence type="ECO:0000256" key="1">
    <source>
        <dbReference type="ARBA" id="ARBA00010790"/>
    </source>
</evidence>
<dbReference type="InterPro" id="IPR036188">
    <property type="entry name" value="FAD/NAD-bd_sf"/>
</dbReference>
<dbReference type="Pfam" id="PF00732">
    <property type="entry name" value="GMC_oxred_N"/>
    <property type="match status" value="1"/>
</dbReference>
<feature type="transmembrane region" description="Helical" evidence="3">
    <location>
        <begin position="623"/>
        <end position="640"/>
    </location>
</feature>
<gene>
    <name evidence="5" type="ORF">g.19288</name>
</gene>
<feature type="domain" description="Glucose-methanol-choline oxidoreductase N-terminal" evidence="4">
    <location>
        <begin position="304"/>
        <end position="318"/>
    </location>
</feature>
<keyword evidence="2" id="KW-0285">Flavoprotein</keyword>
<proteinExistence type="inferred from homology"/>
<comment type="similarity">
    <text evidence="1">Belongs to the GMC oxidoreductase family.</text>
</comment>
<organism evidence="5">
    <name type="scientific">Clastoptera arizonana</name>
    <name type="common">Arizona spittle bug</name>
    <dbReference type="NCBI Taxonomy" id="38151"/>
    <lineage>
        <taxon>Eukaryota</taxon>
        <taxon>Metazoa</taxon>
        <taxon>Ecdysozoa</taxon>
        <taxon>Arthropoda</taxon>
        <taxon>Hexapoda</taxon>
        <taxon>Insecta</taxon>
        <taxon>Pterygota</taxon>
        <taxon>Neoptera</taxon>
        <taxon>Paraneoptera</taxon>
        <taxon>Hemiptera</taxon>
        <taxon>Auchenorrhyncha</taxon>
        <taxon>Cercopoidea</taxon>
        <taxon>Clastopteridae</taxon>
        <taxon>Clastoptera</taxon>
    </lineage>
</organism>
<name>A0A1B6C493_9HEMI</name>
<sequence length="641" mass="70759">SSLFLLLQVDYEFMKKVEMRLENECSIKDPMNCYRSDLDESEVDFIVVGAGSAGSVVASRLSEVSSWKVTIIEAGGPAPVGTQSPAMYFNYPGTDIDWNFILEKERLSCLGSGGICRWPRGKVMGGTSILHGMMYIRGNPEDYNGYAALGNKGWDFESVLPFFKKSEDNRDYKTTPEFKGSERFHSEGGLLTVQRFSDQPDVVTKIMAGAAELGFSVMGDLNAANQTGFTVAQMTQNDGERLSLAKAFLYPDHVITRPNLNIITNGFVMRVLFDNKKRAIGVEYEKRGVVRRLLARKEVILSAGTVQSPQILLLSGVGSMEQLAKVGIQVVADLPGVGKYLHNHVSVSVPIELTAIQGHNRLTEATLNQYIVNRTGPMSSTGMSQVTGFAHLPNGNSNEKVPNMQFFFEGYNANCSQEGDSEETGTQFIQMVPTLLHPRSRGYLELRSSNPKDSPLIRTNYLTDPADVNLLIKGVRFVQQMLNTKALQTLGARITYGRLSKVAPVCDDFPADSDKYWECIIRYRTNPENHQVATCHMGPAEDATAVVSERLNVRGVSGLRVIDASILPNVPSGNLNAPTVMVAEKGVDMIKEDYNISLTENCFKTITNTIQAQAFMSGAHTNIPQIVLYVLLLFYFIVFII</sequence>
<dbReference type="Gene3D" id="3.50.50.60">
    <property type="entry name" value="FAD/NAD(P)-binding domain"/>
    <property type="match status" value="1"/>
</dbReference>